<proteinExistence type="predicted"/>
<keyword evidence="3" id="KW-1185">Reference proteome</keyword>
<dbReference type="RefSeq" id="WP_235294512.1">
    <property type="nucleotide sequence ID" value="NZ_BSOH01000001.1"/>
</dbReference>
<reference evidence="2" key="1">
    <citation type="journal article" date="2014" name="Int. J. Syst. Evol. Microbiol.">
        <title>Complete genome sequence of Corynebacterium casei LMG S-19264T (=DSM 44701T), isolated from a smear-ripened cheese.</title>
        <authorList>
            <consortium name="US DOE Joint Genome Institute (JGI-PGF)"/>
            <person name="Walter F."/>
            <person name="Albersmeier A."/>
            <person name="Kalinowski J."/>
            <person name="Ruckert C."/>
        </authorList>
    </citation>
    <scope>NUCLEOTIDE SEQUENCE</scope>
    <source>
        <strain evidence="2">NBRC 108769</strain>
    </source>
</reference>
<evidence type="ECO:0000313" key="2">
    <source>
        <dbReference type="EMBL" id="GLR15912.1"/>
    </source>
</evidence>
<protein>
    <submittedName>
        <fullName evidence="2">Uncharacterized protein</fullName>
    </submittedName>
</protein>
<keyword evidence="1" id="KW-0472">Membrane</keyword>
<keyword evidence="1" id="KW-1133">Transmembrane helix</keyword>
<dbReference type="EMBL" id="BSOH01000001">
    <property type="protein sequence ID" value="GLR15912.1"/>
    <property type="molecule type" value="Genomic_DNA"/>
</dbReference>
<organism evidence="2 3">
    <name type="scientific">Portibacter lacus</name>
    <dbReference type="NCBI Taxonomy" id="1099794"/>
    <lineage>
        <taxon>Bacteria</taxon>
        <taxon>Pseudomonadati</taxon>
        <taxon>Bacteroidota</taxon>
        <taxon>Saprospiria</taxon>
        <taxon>Saprospirales</taxon>
        <taxon>Haliscomenobacteraceae</taxon>
        <taxon>Portibacter</taxon>
    </lineage>
</organism>
<sequence>MKKITALLVLTVLIFLFVGLPDMMAQCPMCRMSAESNLEHGGTMGKGLNRGILYILSLPYLLVLSLGIIWYRNKKKTENEGFNEELN</sequence>
<keyword evidence="1" id="KW-0812">Transmembrane</keyword>
<dbReference type="Proteomes" id="UP001156666">
    <property type="component" value="Unassembled WGS sequence"/>
</dbReference>
<gene>
    <name evidence="2" type="ORF">GCM10007940_05270</name>
</gene>
<name>A0AA37WDE8_9BACT</name>
<comment type="caution">
    <text evidence="2">The sequence shown here is derived from an EMBL/GenBank/DDBJ whole genome shotgun (WGS) entry which is preliminary data.</text>
</comment>
<accession>A0AA37WDE8</accession>
<evidence type="ECO:0000256" key="1">
    <source>
        <dbReference type="SAM" id="Phobius"/>
    </source>
</evidence>
<feature type="transmembrane region" description="Helical" evidence="1">
    <location>
        <begin position="52"/>
        <end position="71"/>
    </location>
</feature>
<dbReference type="AlphaFoldDB" id="A0AA37WDE8"/>
<reference evidence="2" key="2">
    <citation type="submission" date="2023-01" db="EMBL/GenBank/DDBJ databases">
        <title>Draft genome sequence of Portibacter lacus strain NBRC 108769.</title>
        <authorList>
            <person name="Sun Q."/>
            <person name="Mori K."/>
        </authorList>
    </citation>
    <scope>NUCLEOTIDE SEQUENCE</scope>
    <source>
        <strain evidence="2">NBRC 108769</strain>
    </source>
</reference>
<evidence type="ECO:0000313" key="3">
    <source>
        <dbReference type="Proteomes" id="UP001156666"/>
    </source>
</evidence>